<keyword evidence="11" id="KW-0282">Flagellum</keyword>
<evidence type="ECO:0000256" key="10">
    <source>
        <dbReference type="ARBA" id="ARBA00023225"/>
    </source>
</evidence>
<comment type="subcellular location">
    <subcellularLocation>
        <location evidence="1">Cell membrane</location>
        <topology evidence="1">Peripheral membrane protein</topology>
        <orientation evidence="1">Cytoplasmic side</orientation>
    </subcellularLocation>
</comment>
<evidence type="ECO:0000313" key="11">
    <source>
        <dbReference type="EMBL" id="RZS78699.1"/>
    </source>
</evidence>
<sequence>MTSTTTLATLIELAEGRKNKAAQEFAQAAAAHSRARERLVLIENYRSDYESRMRNQTGIGLDGTLVGNYARFIQQLSEAVEQQSQEVERCAGHMHSTRAAFFDEERKLKSLEILAQRETQRQQSTEARRMQKQIDEFASRRHFGTPTGYAV</sequence>
<dbReference type="EMBL" id="SGXC01000003">
    <property type="protein sequence ID" value="RZS78699.1"/>
    <property type="molecule type" value="Genomic_DNA"/>
</dbReference>
<evidence type="ECO:0000256" key="8">
    <source>
        <dbReference type="ARBA" id="ARBA00022927"/>
    </source>
</evidence>
<dbReference type="PIRSF" id="PIRSF019404">
    <property type="entry name" value="FliJ"/>
    <property type="match status" value="1"/>
</dbReference>
<dbReference type="GO" id="GO:0003774">
    <property type="term" value="F:cytoskeletal motor activity"/>
    <property type="evidence" value="ECO:0007669"/>
    <property type="project" value="InterPro"/>
</dbReference>
<keyword evidence="5" id="KW-1003">Cell membrane</keyword>
<dbReference type="Proteomes" id="UP000292445">
    <property type="component" value="Unassembled WGS sequence"/>
</dbReference>
<dbReference type="RefSeq" id="WP_130361614.1">
    <property type="nucleotide sequence ID" value="NZ_SGXC01000003.1"/>
</dbReference>
<keyword evidence="11" id="KW-0966">Cell projection</keyword>
<evidence type="ECO:0000313" key="12">
    <source>
        <dbReference type="Proteomes" id="UP000292445"/>
    </source>
</evidence>
<dbReference type="InterPro" id="IPR012823">
    <property type="entry name" value="Flagell_FliJ"/>
</dbReference>
<comment type="similarity">
    <text evidence="2">Belongs to the FliJ family.</text>
</comment>
<evidence type="ECO:0000256" key="5">
    <source>
        <dbReference type="ARBA" id="ARBA00022475"/>
    </source>
</evidence>
<evidence type="ECO:0000256" key="4">
    <source>
        <dbReference type="ARBA" id="ARBA00022448"/>
    </source>
</evidence>
<dbReference type="NCBIfam" id="TIGR02473">
    <property type="entry name" value="flagell_FliJ"/>
    <property type="match status" value="1"/>
</dbReference>
<keyword evidence="4" id="KW-0813">Transport</keyword>
<reference evidence="11 12" key="1">
    <citation type="submission" date="2019-02" db="EMBL/GenBank/DDBJ databases">
        <title>Genomic Encyclopedia of Type Strains, Phase IV (KMG-IV): sequencing the most valuable type-strain genomes for metagenomic binning, comparative biology and taxonomic classification.</title>
        <authorList>
            <person name="Goeker M."/>
        </authorList>
    </citation>
    <scope>NUCLEOTIDE SEQUENCE [LARGE SCALE GENOMIC DNA]</scope>
    <source>
        <strain evidence="11 12">K24</strain>
    </source>
</reference>
<evidence type="ECO:0000256" key="6">
    <source>
        <dbReference type="ARBA" id="ARBA00022500"/>
    </source>
</evidence>
<dbReference type="InterPro" id="IPR018006">
    <property type="entry name" value="Flag_FliJ_proteobac"/>
</dbReference>
<dbReference type="InterPro" id="IPR052570">
    <property type="entry name" value="FliJ"/>
</dbReference>
<gene>
    <name evidence="11" type="ORF">EV675_5356</name>
</gene>
<keyword evidence="11" id="KW-0969">Cilium</keyword>
<evidence type="ECO:0000256" key="7">
    <source>
        <dbReference type="ARBA" id="ARBA00022795"/>
    </source>
</evidence>
<evidence type="ECO:0000256" key="1">
    <source>
        <dbReference type="ARBA" id="ARBA00004413"/>
    </source>
</evidence>
<dbReference type="Pfam" id="PF02050">
    <property type="entry name" value="FliJ"/>
    <property type="match status" value="1"/>
</dbReference>
<dbReference type="GO" id="GO:0005886">
    <property type="term" value="C:plasma membrane"/>
    <property type="evidence" value="ECO:0007669"/>
    <property type="project" value="UniProtKB-SubCell"/>
</dbReference>
<name>A0A4Q7N9E9_9BURK</name>
<proteinExistence type="inferred from homology"/>
<dbReference type="GO" id="GO:0044781">
    <property type="term" value="P:bacterial-type flagellum organization"/>
    <property type="evidence" value="ECO:0007669"/>
    <property type="project" value="UniProtKB-KW"/>
</dbReference>
<dbReference type="Gene3D" id="1.10.287.1700">
    <property type="match status" value="1"/>
</dbReference>
<keyword evidence="6" id="KW-0145">Chemotaxis</keyword>
<evidence type="ECO:0000256" key="2">
    <source>
        <dbReference type="ARBA" id="ARBA00010004"/>
    </source>
</evidence>
<dbReference type="AlphaFoldDB" id="A0A4Q7N9E9"/>
<dbReference type="InterPro" id="IPR053716">
    <property type="entry name" value="Flag_assembly_chemotaxis_eff"/>
</dbReference>
<dbReference type="PANTHER" id="PTHR38786:SF1">
    <property type="entry name" value="FLAGELLAR FLIJ PROTEIN"/>
    <property type="match status" value="1"/>
</dbReference>
<keyword evidence="9" id="KW-0472">Membrane</keyword>
<dbReference type="GO" id="GO:0015031">
    <property type="term" value="P:protein transport"/>
    <property type="evidence" value="ECO:0007669"/>
    <property type="project" value="UniProtKB-KW"/>
</dbReference>
<dbReference type="OrthoDB" id="6465096at2"/>
<dbReference type="PRINTS" id="PR01004">
    <property type="entry name" value="FLGFLIJ"/>
</dbReference>
<keyword evidence="10" id="KW-1006">Bacterial flagellum protein export</keyword>
<dbReference type="GO" id="GO:0009288">
    <property type="term" value="C:bacterial-type flagellum"/>
    <property type="evidence" value="ECO:0007669"/>
    <property type="project" value="InterPro"/>
</dbReference>
<evidence type="ECO:0000256" key="9">
    <source>
        <dbReference type="ARBA" id="ARBA00023136"/>
    </source>
</evidence>
<dbReference type="PANTHER" id="PTHR38786">
    <property type="entry name" value="FLAGELLAR FLIJ PROTEIN"/>
    <property type="match status" value="1"/>
</dbReference>
<keyword evidence="8" id="KW-0653">Protein transport</keyword>
<protein>
    <recommendedName>
        <fullName evidence="3">Flagellar FliJ protein</fullName>
    </recommendedName>
</protein>
<evidence type="ECO:0000256" key="3">
    <source>
        <dbReference type="ARBA" id="ARBA00020392"/>
    </source>
</evidence>
<keyword evidence="7" id="KW-1005">Bacterial flagellum biogenesis</keyword>
<organism evidence="11 12">
    <name type="scientific">Pigmentiphaga kullae</name>
    <dbReference type="NCBI Taxonomy" id="151784"/>
    <lineage>
        <taxon>Bacteria</taxon>
        <taxon>Pseudomonadati</taxon>
        <taxon>Pseudomonadota</taxon>
        <taxon>Betaproteobacteria</taxon>
        <taxon>Burkholderiales</taxon>
        <taxon>Alcaligenaceae</taxon>
        <taxon>Pigmentiphaga</taxon>
    </lineage>
</organism>
<dbReference type="GO" id="GO:0071973">
    <property type="term" value="P:bacterial-type flagellum-dependent cell motility"/>
    <property type="evidence" value="ECO:0007669"/>
    <property type="project" value="InterPro"/>
</dbReference>
<keyword evidence="12" id="KW-1185">Reference proteome</keyword>
<comment type="caution">
    <text evidence="11">The sequence shown here is derived from an EMBL/GenBank/DDBJ whole genome shotgun (WGS) entry which is preliminary data.</text>
</comment>
<dbReference type="GO" id="GO:0006935">
    <property type="term" value="P:chemotaxis"/>
    <property type="evidence" value="ECO:0007669"/>
    <property type="project" value="UniProtKB-KW"/>
</dbReference>
<accession>A0A4Q7N9E9</accession>